<dbReference type="Gene3D" id="3.80.10.10">
    <property type="entry name" value="Ribonuclease Inhibitor"/>
    <property type="match status" value="1"/>
</dbReference>
<evidence type="ECO:0000256" key="9">
    <source>
        <dbReference type="SAM" id="Phobius"/>
    </source>
</evidence>
<dbReference type="OrthoDB" id="676979at2759"/>
<evidence type="ECO:0000256" key="3">
    <source>
        <dbReference type="ARBA" id="ARBA00022679"/>
    </source>
</evidence>
<evidence type="ECO:0000256" key="4">
    <source>
        <dbReference type="ARBA" id="ARBA00022741"/>
    </source>
</evidence>
<keyword evidence="9" id="KW-1133">Transmembrane helix</keyword>
<dbReference type="Proteomes" id="UP000541444">
    <property type="component" value="Unassembled WGS sequence"/>
</dbReference>
<dbReference type="EC" id="2.7.11.1" evidence="1"/>
<keyword evidence="2" id="KW-0723">Serine/threonine-protein kinase</keyword>
<dbReference type="EMBL" id="JACGCM010001655">
    <property type="protein sequence ID" value="KAF6152084.1"/>
    <property type="molecule type" value="Genomic_DNA"/>
</dbReference>
<comment type="catalytic activity">
    <reaction evidence="7">
        <text>L-threonyl-[protein] + ATP = O-phospho-L-threonyl-[protein] + ADP + H(+)</text>
        <dbReference type="Rhea" id="RHEA:46608"/>
        <dbReference type="Rhea" id="RHEA-COMP:11060"/>
        <dbReference type="Rhea" id="RHEA-COMP:11605"/>
        <dbReference type="ChEBI" id="CHEBI:15378"/>
        <dbReference type="ChEBI" id="CHEBI:30013"/>
        <dbReference type="ChEBI" id="CHEBI:30616"/>
        <dbReference type="ChEBI" id="CHEBI:61977"/>
        <dbReference type="ChEBI" id="CHEBI:456216"/>
        <dbReference type="EC" id="2.7.11.1"/>
    </reaction>
</comment>
<comment type="catalytic activity">
    <reaction evidence="8">
        <text>L-seryl-[protein] + ATP = O-phospho-L-seryl-[protein] + ADP + H(+)</text>
        <dbReference type="Rhea" id="RHEA:17989"/>
        <dbReference type="Rhea" id="RHEA-COMP:9863"/>
        <dbReference type="Rhea" id="RHEA-COMP:11604"/>
        <dbReference type="ChEBI" id="CHEBI:15378"/>
        <dbReference type="ChEBI" id="CHEBI:29999"/>
        <dbReference type="ChEBI" id="CHEBI:30616"/>
        <dbReference type="ChEBI" id="CHEBI:83421"/>
        <dbReference type="ChEBI" id="CHEBI:456216"/>
        <dbReference type="EC" id="2.7.11.1"/>
    </reaction>
</comment>
<name>A0A7J7MBB7_9MAGN</name>
<dbReference type="GO" id="GO:0005524">
    <property type="term" value="F:ATP binding"/>
    <property type="evidence" value="ECO:0007669"/>
    <property type="project" value="UniProtKB-KW"/>
</dbReference>
<keyword evidence="5" id="KW-0418">Kinase</keyword>
<evidence type="ECO:0000256" key="7">
    <source>
        <dbReference type="ARBA" id="ARBA00047899"/>
    </source>
</evidence>
<dbReference type="InterPro" id="IPR051420">
    <property type="entry name" value="Ser_Thr_Kinases_DiverseReg"/>
</dbReference>
<comment type="caution">
    <text evidence="10">The sequence shown here is derived from an EMBL/GenBank/DDBJ whole genome shotgun (WGS) entry which is preliminary data.</text>
</comment>
<evidence type="ECO:0000313" key="11">
    <source>
        <dbReference type="Proteomes" id="UP000541444"/>
    </source>
</evidence>
<dbReference type="AlphaFoldDB" id="A0A7J7MBB7"/>
<reference evidence="10 11" key="1">
    <citation type="journal article" date="2020" name="IScience">
        <title>Genome Sequencing of the Endangered Kingdonia uniflora (Circaeasteraceae, Ranunculales) Reveals Potential Mechanisms of Evolutionary Specialization.</title>
        <authorList>
            <person name="Sun Y."/>
            <person name="Deng T."/>
            <person name="Zhang A."/>
            <person name="Moore M.J."/>
            <person name="Landis J.B."/>
            <person name="Lin N."/>
            <person name="Zhang H."/>
            <person name="Zhang X."/>
            <person name="Huang J."/>
            <person name="Zhang X."/>
            <person name="Sun H."/>
            <person name="Wang H."/>
        </authorList>
    </citation>
    <scope>NUCLEOTIDE SEQUENCE [LARGE SCALE GENOMIC DNA]</scope>
    <source>
        <strain evidence="10">TB1705</strain>
        <tissue evidence="10">Leaf</tissue>
    </source>
</reference>
<evidence type="ECO:0000256" key="2">
    <source>
        <dbReference type="ARBA" id="ARBA00022527"/>
    </source>
</evidence>
<feature type="transmembrane region" description="Helical" evidence="9">
    <location>
        <begin position="49"/>
        <end position="68"/>
    </location>
</feature>
<evidence type="ECO:0000313" key="10">
    <source>
        <dbReference type="EMBL" id="KAF6152084.1"/>
    </source>
</evidence>
<keyword evidence="4" id="KW-0547">Nucleotide-binding</keyword>
<dbReference type="Gene3D" id="1.10.510.10">
    <property type="entry name" value="Transferase(Phosphotransferase) domain 1"/>
    <property type="match status" value="1"/>
</dbReference>
<dbReference type="GO" id="GO:0004674">
    <property type="term" value="F:protein serine/threonine kinase activity"/>
    <property type="evidence" value="ECO:0007669"/>
    <property type="project" value="UniProtKB-KW"/>
</dbReference>
<sequence length="238" mass="26861">MLSDPIPSSFENMKSLLYVDVSNNKLEGHLPTNKVFQESSLDVFKNNKGLCGVLLLILASAGVFFIFCRNKREINEEQGEIQKDLFCVWNYDGNIVYDDIIEEAVKLDWVRRVNIVKELAYTMRVTEKCDMYNFGALTPEVLIGKHPGELISSLTSLSLLTCQNVLLKDILDGRLSPPTLHTCHELFTIAKLAFSCLDASPESQPTIKHVSQELSKSTVLDLELFHTITVGQLMHREI</sequence>
<organism evidence="10 11">
    <name type="scientific">Kingdonia uniflora</name>
    <dbReference type="NCBI Taxonomy" id="39325"/>
    <lineage>
        <taxon>Eukaryota</taxon>
        <taxon>Viridiplantae</taxon>
        <taxon>Streptophyta</taxon>
        <taxon>Embryophyta</taxon>
        <taxon>Tracheophyta</taxon>
        <taxon>Spermatophyta</taxon>
        <taxon>Magnoliopsida</taxon>
        <taxon>Ranunculales</taxon>
        <taxon>Circaeasteraceae</taxon>
        <taxon>Kingdonia</taxon>
    </lineage>
</organism>
<dbReference type="SUPFAM" id="SSF56112">
    <property type="entry name" value="Protein kinase-like (PK-like)"/>
    <property type="match status" value="1"/>
</dbReference>
<gene>
    <name evidence="10" type="ORF">GIB67_031406</name>
</gene>
<keyword evidence="3" id="KW-0808">Transferase</keyword>
<evidence type="ECO:0000256" key="5">
    <source>
        <dbReference type="ARBA" id="ARBA00022777"/>
    </source>
</evidence>
<keyword evidence="9" id="KW-0812">Transmembrane</keyword>
<dbReference type="PANTHER" id="PTHR48005">
    <property type="entry name" value="LEUCINE RICH REPEAT KINASE 2"/>
    <property type="match status" value="1"/>
</dbReference>
<keyword evidence="6" id="KW-0067">ATP-binding</keyword>
<dbReference type="PANTHER" id="PTHR48005:SF70">
    <property type="entry name" value="MDIS1-INTERACTING RECEPTOR LIKE KINASE 2-LIKE"/>
    <property type="match status" value="1"/>
</dbReference>
<dbReference type="InterPro" id="IPR011009">
    <property type="entry name" value="Kinase-like_dom_sf"/>
</dbReference>
<proteinExistence type="predicted"/>
<keyword evidence="11" id="KW-1185">Reference proteome</keyword>
<protein>
    <recommendedName>
        <fullName evidence="1">non-specific serine/threonine protein kinase</fullName>
        <ecNumber evidence="1">2.7.11.1</ecNumber>
    </recommendedName>
</protein>
<dbReference type="InterPro" id="IPR032675">
    <property type="entry name" value="LRR_dom_sf"/>
</dbReference>
<evidence type="ECO:0000256" key="6">
    <source>
        <dbReference type="ARBA" id="ARBA00022840"/>
    </source>
</evidence>
<evidence type="ECO:0000256" key="1">
    <source>
        <dbReference type="ARBA" id="ARBA00012513"/>
    </source>
</evidence>
<accession>A0A7J7MBB7</accession>
<evidence type="ECO:0000256" key="8">
    <source>
        <dbReference type="ARBA" id="ARBA00048679"/>
    </source>
</evidence>
<keyword evidence="9" id="KW-0472">Membrane</keyword>